<dbReference type="PANTHER" id="PTHR39156">
    <property type="entry name" value="RIBONUCLEASE M5"/>
    <property type="match status" value="1"/>
</dbReference>
<proteinExistence type="predicted"/>
<dbReference type="InterPro" id="IPR006171">
    <property type="entry name" value="TOPRIM_dom"/>
</dbReference>
<feature type="domain" description="Toprim" evidence="1">
    <location>
        <begin position="7"/>
        <end position="79"/>
    </location>
</feature>
<reference evidence="3" key="1">
    <citation type="submission" date="2015-09" db="EMBL/GenBank/DDBJ databases">
        <authorList>
            <consortium name="Pathogen Informatics"/>
        </authorList>
    </citation>
    <scope>NUCLEOTIDE SEQUENCE</scope>
    <source>
        <strain evidence="3">2789STDY5834896</strain>
    </source>
</reference>
<feature type="domain" description="Ribonuclease M5 C-terminal" evidence="2">
    <location>
        <begin position="103"/>
        <end position="191"/>
    </location>
</feature>
<dbReference type="SUPFAM" id="SSF110455">
    <property type="entry name" value="Toprim domain"/>
    <property type="match status" value="1"/>
</dbReference>
<dbReference type="EMBL" id="FMHG01000001">
    <property type="protein sequence ID" value="SCJ55263.1"/>
    <property type="molecule type" value="Genomic_DNA"/>
</dbReference>
<dbReference type="Pfam" id="PF01751">
    <property type="entry name" value="Toprim"/>
    <property type="match status" value="1"/>
</dbReference>
<organism evidence="3">
    <name type="scientific">uncultured Anaerotruncus sp</name>
    <dbReference type="NCBI Taxonomy" id="905011"/>
    <lineage>
        <taxon>Bacteria</taxon>
        <taxon>Bacillati</taxon>
        <taxon>Bacillota</taxon>
        <taxon>Clostridia</taxon>
        <taxon>Eubacteriales</taxon>
        <taxon>Oscillospiraceae</taxon>
        <taxon>Anaerotruncus</taxon>
        <taxon>environmental samples</taxon>
    </lineage>
</organism>
<dbReference type="GO" id="GO:0043822">
    <property type="term" value="F:ribonuclease M5 activity"/>
    <property type="evidence" value="ECO:0007669"/>
    <property type="project" value="TreeGrafter"/>
</dbReference>
<gene>
    <name evidence="3" type="ORF">SAMEA3545359_00785</name>
</gene>
<accession>A0A1C6HDT4</accession>
<sequence>MVACSRIIIVEGRYDKTKLSSLVQAQIIPCHGFGIYKDVQRRDFIKKMAAQYGAVILTDSDVAGFQLRSYLKNLLQGLDVLDCFIPDIYGKERRKARPGKEGKLGVEGVPAPILIQALRDCGALLPADVRAPTPQGPPVTRLTLYNLGLYGSADSAALRQKLQKKLDLPENLSPKALTQVLARQFDSRQLEELVGDLVRAAL</sequence>
<dbReference type="PANTHER" id="PTHR39156:SF2">
    <property type="entry name" value="DNA PRIMASE (BACTERIAL TYPE) AND SMALL PRIMASE-LIKE PROTEINS"/>
    <property type="match status" value="1"/>
</dbReference>
<dbReference type="InterPro" id="IPR025156">
    <property type="entry name" value="RNase_M5_C"/>
</dbReference>
<dbReference type="Pfam" id="PF13331">
    <property type="entry name" value="DUF4093"/>
    <property type="match status" value="1"/>
</dbReference>
<evidence type="ECO:0000259" key="2">
    <source>
        <dbReference type="Pfam" id="PF13331"/>
    </source>
</evidence>
<protein>
    <submittedName>
        <fullName evidence="3">Ribonuclease M5</fullName>
    </submittedName>
</protein>
<dbReference type="Gene3D" id="3.40.1360.10">
    <property type="match status" value="1"/>
</dbReference>
<dbReference type="AlphaFoldDB" id="A0A1C6HDT4"/>
<dbReference type="GO" id="GO:0006364">
    <property type="term" value="P:rRNA processing"/>
    <property type="evidence" value="ECO:0007669"/>
    <property type="project" value="TreeGrafter"/>
</dbReference>
<evidence type="ECO:0000259" key="1">
    <source>
        <dbReference type="Pfam" id="PF01751"/>
    </source>
</evidence>
<name>A0A1C6HDT4_9FIRM</name>
<evidence type="ECO:0000313" key="3">
    <source>
        <dbReference type="EMBL" id="SCJ55263.1"/>
    </source>
</evidence>